<dbReference type="KEGG" id="tcc:18593317"/>
<dbReference type="InterPro" id="IPR036396">
    <property type="entry name" value="Cyt_P450_sf"/>
</dbReference>
<dbReference type="InterPro" id="IPR017972">
    <property type="entry name" value="Cyt_P450_CS"/>
</dbReference>
<evidence type="ECO:0000256" key="8">
    <source>
        <dbReference type="PIRSR" id="PIRSR602401-1"/>
    </source>
</evidence>
<evidence type="ECO:0000256" key="7">
    <source>
        <dbReference type="ARBA" id="ARBA00023033"/>
    </source>
</evidence>
<dbReference type="AlphaFoldDB" id="A0AB32WPY5"/>
<keyword evidence="3 8" id="KW-0349">Heme</keyword>
<dbReference type="Pfam" id="PF00067">
    <property type="entry name" value="p450"/>
    <property type="match status" value="1"/>
</dbReference>
<dbReference type="Gene3D" id="1.10.630.10">
    <property type="entry name" value="Cytochrome P450"/>
    <property type="match status" value="1"/>
</dbReference>
<evidence type="ECO:0000256" key="1">
    <source>
        <dbReference type="ARBA" id="ARBA00001971"/>
    </source>
</evidence>
<name>A0AB32WPY5_THECC</name>
<keyword evidence="6 8" id="KW-0408">Iron</keyword>
<evidence type="ECO:0000256" key="3">
    <source>
        <dbReference type="ARBA" id="ARBA00022617"/>
    </source>
</evidence>
<evidence type="ECO:0000256" key="2">
    <source>
        <dbReference type="ARBA" id="ARBA00010617"/>
    </source>
</evidence>
<comment type="similarity">
    <text evidence="2 9">Belongs to the cytochrome P450 family.</text>
</comment>
<evidence type="ECO:0000256" key="9">
    <source>
        <dbReference type="RuleBase" id="RU000461"/>
    </source>
</evidence>
<dbReference type="GO" id="GO:0016705">
    <property type="term" value="F:oxidoreductase activity, acting on paired donors, with incorporation or reduction of molecular oxygen"/>
    <property type="evidence" value="ECO:0007669"/>
    <property type="project" value="InterPro"/>
</dbReference>
<sequence length="507" mass="57342">MDHPFFSFPMLFTSIIFLFMLLKLGKRFRTNNLTLNLPPGPWKLPVIGNMHQLAGSLPHHSLSDLAKKYGPLMHLQLGEVSNIIVSSPETAAEVMKTHDILFANRPYLLCANIVSYNATDIAFSPYGAYWRQLRKICTLEMLTSKRVQSFSPIREEEVSKLVRAISSKAGSLVNLSKMLYSLTYEIVSRTAFGGKCKDKGEFTLLFREAIKLGAGFTVSDLFPSVKLLQFLNGLRPKLERLHQKVDKILENVINEHKASKGMAKSGEGESDDLVDVLLTLQEHGNLEFPLTTDNIKAVLLDIFIAGSDTSFTAVEWAMSEMLKNPRVLQKAQAEVRQVFNRKGDVDGEGLHELEYLKLVINETLRLHPPIPLLLPRECSERCKINGYDIPVKSKVIINAWAIGRNPDYWTEAERFYPERFLNSSIDYKGAHFEFIPFGAGRRMCPGMLYGIANVELPLAQLLYHFDWELPGGRKIEDLDMDEVFGAVVRRKNDLCLVPIPYCSQTTE</sequence>
<keyword evidence="4 8" id="KW-0479">Metal-binding</keyword>
<keyword evidence="10" id="KW-0472">Membrane</keyword>
<proteinExistence type="inferred from homology"/>
<dbReference type="FunFam" id="1.10.630.10:FF:000008">
    <property type="entry name" value="Cytochrome P450 71D8"/>
    <property type="match status" value="1"/>
</dbReference>
<evidence type="ECO:0000313" key="12">
    <source>
        <dbReference type="RefSeq" id="XP_017979574.1"/>
    </source>
</evidence>
<feature type="binding site" description="axial binding residue" evidence="8">
    <location>
        <position position="444"/>
    </location>
    <ligand>
        <name>heme</name>
        <dbReference type="ChEBI" id="CHEBI:30413"/>
    </ligand>
    <ligandPart>
        <name>Fe</name>
        <dbReference type="ChEBI" id="CHEBI:18248"/>
    </ligandPart>
</feature>
<dbReference type="CDD" id="cd11072">
    <property type="entry name" value="CYP71-like"/>
    <property type="match status" value="1"/>
</dbReference>
<evidence type="ECO:0000256" key="4">
    <source>
        <dbReference type="ARBA" id="ARBA00022723"/>
    </source>
</evidence>
<dbReference type="PROSITE" id="PS00086">
    <property type="entry name" value="CYTOCHROME_P450"/>
    <property type="match status" value="1"/>
</dbReference>
<keyword evidence="5 9" id="KW-0560">Oxidoreductase</keyword>
<feature type="transmembrane region" description="Helical" evidence="10">
    <location>
        <begin position="6"/>
        <end position="24"/>
    </location>
</feature>
<dbReference type="GO" id="GO:0020037">
    <property type="term" value="F:heme binding"/>
    <property type="evidence" value="ECO:0007669"/>
    <property type="project" value="InterPro"/>
</dbReference>
<dbReference type="PANTHER" id="PTHR47955:SF8">
    <property type="entry name" value="CYTOCHROME P450 71D11-LIKE"/>
    <property type="match status" value="1"/>
</dbReference>
<evidence type="ECO:0000313" key="11">
    <source>
        <dbReference type="Proteomes" id="UP000694886"/>
    </source>
</evidence>
<dbReference type="Proteomes" id="UP000694886">
    <property type="component" value="Chromosome 7"/>
</dbReference>
<evidence type="ECO:0000256" key="10">
    <source>
        <dbReference type="SAM" id="Phobius"/>
    </source>
</evidence>
<dbReference type="PANTHER" id="PTHR47955">
    <property type="entry name" value="CYTOCHROME P450 FAMILY 71 PROTEIN"/>
    <property type="match status" value="1"/>
</dbReference>
<dbReference type="InterPro" id="IPR002401">
    <property type="entry name" value="Cyt_P450_E_grp-I"/>
</dbReference>
<dbReference type="InterPro" id="IPR001128">
    <property type="entry name" value="Cyt_P450"/>
</dbReference>
<organism evidence="11 12">
    <name type="scientific">Theobroma cacao</name>
    <name type="common">Cacao</name>
    <name type="synonym">Cocoa</name>
    <dbReference type="NCBI Taxonomy" id="3641"/>
    <lineage>
        <taxon>Eukaryota</taxon>
        <taxon>Viridiplantae</taxon>
        <taxon>Streptophyta</taxon>
        <taxon>Embryophyta</taxon>
        <taxon>Tracheophyta</taxon>
        <taxon>Spermatophyta</taxon>
        <taxon>Magnoliopsida</taxon>
        <taxon>eudicotyledons</taxon>
        <taxon>Gunneridae</taxon>
        <taxon>Pentapetalae</taxon>
        <taxon>rosids</taxon>
        <taxon>malvids</taxon>
        <taxon>Malvales</taxon>
        <taxon>Malvaceae</taxon>
        <taxon>Byttnerioideae</taxon>
        <taxon>Theobroma</taxon>
    </lineage>
</organism>
<dbReference type="PRINTS" id="PR00385">
    <property type="entry name" value="P450"/>
</dbReference>
<dbReference type="PRINTS" id="PR00463">
    <property type="entry name" value="EP450I"/>
</dbReference>
<dbReference type="GO" id="GO:0004497">
    <property type="term" value="F:monooxygenase activity"/>
    <property type="evidence" value="ECO:0007669"/>
    <property type="project" value="UniProtKB-KW"/>
</dbReference>
<dbReference type="RefSeq" id="XP_017979574.1">
    <property type="nucleotide sequence ID" value="XM_018124085.1"/>
</dbReference>
<dbReference type="Gramene" id="Tc07v2_t001510.1">
    <property type="protein sequence ID" value="Tc07v2_p001510.1"/>
    <property type="gene ID" value="Tc07v2_g001510"/>
</dbReference>
<dbReference type="SUPFAM" id="SSF48264">
    <property type="entry name" value="Cytochrome P450"/>
    <property type="match status" value="1"/>
</dbReference>
<dbReference type="GO" id="GO:0005506">
    <property type="term" value="F:iron ion binding"/>
    <property type="evidence" value="ECO:0007669"/>
    <property type="project" value="InterPro"/>
</dbReference>
<dbReference type="GeneID" id="18593317"/>
<evidence type="ECO:0000256" key="5">
    <source>
        <dbReference type="ARBA" id="ARBA00023002"/>
    </source>
</evidence>
<reference evidence="12" key="2">
    <citation type="submission" date="2025-08" db="UniProtKB">
        <authorList>
            <consortium name="RefSeq"/>
        </authorList>
    </citation>
    <scope>IDENTIFICATION</scope>
</reference>
<comment type="cofactor">
    <cofactor evidence="1 8">
        <name>heme</name>
        <dbReference type="ChEBI" id="CHEBI:30413"/>
    </cofactor>
</comment>
<gene>
    <name evidence="12" type="primary">LOC18593317</name>
</gene>
<evidence type="ECO:0000256" key="6">
    <source>
        <dbReference type="ARBA" id="ARBA00023004"/>
    </source>
</evidence>
<accession>A0AB32WPY5</accession>
<keyword evidence="10" id="KW-1133">Transmembrane helix</keyword>
<keyword evidence="10" id="KW-0812">Transmembrane</keyword>
<keyword evidence="7 9" id="KW-0503">Monooxygenase</keyword>
<reference evidence="11" key="1">
    <citation type="journal article" date="1997" name="Nucleic Acids Res.">
        <title>tRNAscan-SE: a program for improved detection of transfer RNA genes in genomic sequence.</title>
        <authorList>
            <person name="Lowe T.M."/>
            <person name="Eddy S.R."/>
        </authorList>
    </citation>
    <scope>NUCLEOTIDE SEQUENCE [LARGE SCALE GENOMIC DNA]</scope>
    <source>
        <strain evidence="11">r\B97-61/B2</strain>
    </source>
</reference>
<protein>
    <submittedName>
        <fullName evidence="12">Cytochrome P450 71D9</fullName>
    </submittedName>
</protein>